<dbReference type="SUPFAM" id="SSF56672">
    <property type="entry name" value="DNA/RNA polymerases"/>
    <property type="match status" value="1"/>
</dbReference>
<feature type="domain" description="Integrase zinc-binding" evidence="1">
    <location>
        <begin position="717"/>
        <end position="767"/>
    </location>
</feature>
<dbReference type="InterPro" id="IPR008042">
    <property type="entry name" value="Retrotrans_Pao"/>
</dbReference>
<keyword evidence="2" id="KW-1185">Reference proteome</keyword>
<evidence type="ECO:0000259" key="1">
    <source>
        <dbReference type="Pfam" id="PF17921"/>
    </source>
</evidence>
<sequence length="839" mass="95652">MSAAETPVSAHAHHCSPDQELQDLLSRFWTQEEIPKSTTAELTEEEEECERHFLTTYSRDATGRYVVRLPLKINPSVLGDSKAKALGCLKNLFQRFSNQSTFQQLYGNFLDEYLKMGHMKEVDASSDQTSVVNYLPHHGVLRENNRTTKLRVVFNGSSPTSNGLSLNDILHAGAKLQIDICDILLWIRTHKLHQDDWNLQRILWIGSEQQLLAYCLTTVTYGLRCAPFLALRALEQLVKEEGHRFPKAIIPMKKGRFVDNIYGGSDTTLEAKDIIQQVKGLCEAGGFPLHEWSSNYPDLLPNSEEGGPTDIEIDPTFCKLLVPGNITFTKRAIASDIAKLYDPLELISPIIIRAKIILQELWLLKTGWDELIPVTLQERWTAFRQQLLQLEPLSIPRWLGVFRCDTSRIEIHGFSDASQLAMAAAVYIRIPNGDNTFSVQLVCSKTKVAPFKRLTIPRLELTAALLLARLIAKVVKALELLEALVFCWSDSEATIKWITANPSRWKDFVRNCVSAIQELLPNGSWRFVPGKQNPADLATRGLKADKLFHLDLWWKGPKWLSESQASWPYTEYRSTSDIDMEERPGYVMNALVSLPPCWELLRKYSSLTRLLRVTATCRRFVNCLRKVTQSSPSNYPLTPIEIQQSRDLWVRIVQRTWFHKEIRLLVKGERLPKSNFLNRLTPFIDRDGLLRVGGRLYFAQIDMEAKHPFILPRRSPLTTLVIEDTHRRSLHEGTQVTLSLLRENFWIIGGRAPIRSHILRCGRCVRYRGIRAKQMMGQLPSVRVNPARPFSHSGLDYAGPVTLKTWRGRAAKSYKGYLAIFVCLATSAVHIEVVTDYTT</sequence>
<evidence type="ECO:0000313" key="3">
    <source>
        <dbReference type="RefSeq" id="XP_024871917.1"/>
    </source>
</evidence>
<dbReference type="RefSeq" id="XP_024871917.1">
    <property type="nucleotide sequence ID" value="XM_025016149.1"/>
</dbReference>
<dbReference type="GeneID" id="112454648"/>
<evidence type="ECO:0000313" key="2">
    <source>
        <dbReference type="Proteomes" id="UP000504618"/>
    </source>
</evidence>
<name>A0A6J1PQ95_9HYME</name>
<dbReference type="GO" id="GO:0071897">
    <property type="term" value="P:DNA biosynthetic process"/>
    <property type="evidence" value="ECO:0007669"/>
    <property type="project" value="UniProtKB-ARBA"/>
</dbReference>
<accession>A0A6J1PQ95</accession>
<dbReference type="PANTHER" id="PTHR47331">
    <property type="entry name" value="PHD-TYPE DOMAIN-CONTAINING PROTEIN"/>
    <property type="match status" value="1"/>
</dbReference>
<dbReference type="Pfam" id="PF05380">
    <property type="entry name" value="Peptidase_A17"/>
    <property type="match status" value="1"/>
</dbReference>
<gene>
    <name evidence="3" type="primary">LOC112454648</name>
</gene>
<dbReference type="AlphaFoldDB" id="A0A6J1PQ95"/>
<dbReference type="InterPro" id="IPR043502">
    <property type="entry name" value="DNA/RNA_pol_sf"/>
</dbReference>
<proteinExistence type="predicted"/>
<dbReference type="InterPro" id="IPR041588">
    <property type="entry name" value="Integrase_H2C2"/>
</dbReference>
<dbReference type="Pfam" id="PF17921">
    <property type="entry name" value="Integrase_H2C2"/>
    <property type="match status" value="1"/>
</dbReference>
<protein>
    <submittedName>
        <fullName evidence="3">Uncharacterized protein LOC112454648</fullName>
    </submittedName>
</protein>
<reference evidence="3" key="1">
    <citation type="submission" date="2025-08" db="UniProtKB">
        <authorList>
            <consortium name="RefSeq"/>
        </authorList>
    </citation>
    <scope>IDENTIFICATION</scope>
    <source>
        <tissue evidence="3">Whole body</tissue>
    </source>
</reference>
<organism evidence="2 3">
    <name type="scientific">Temnothorax curvispinosus</name>
    <dbReference type="NCBI Taxonomy" id="300111"/>
    <lineage>
        <taxon>Eukaryota</taxon>
        <taxon>Metazoa</taxon>
        <taxon>Ecdysozoa</taxon>
        <taxon>Arthropoda</taxon>
        <taxon>Hexapoda</taxon>
        <taxon>Insecta</taxon>
        <taxon>Pterygota</taxon>
        <taxon>Neoptera</taxon>
        <taxon>Endopterygota</taxon>
        <taxon>Hymenoptera</taxon>
        <taxon>Apocrita</taxon>
        <taxon>Aculeata</taxon>
        <taxon>Formicoidea</taxon>
        <taxon>Formicidae</taxon>
        <taxon>Myrmicinae</taxon>
        <taxon>Temnothorax</taxon>
    </lineage>
</organism>
<dbReference type="Proteomes" id="UP000504618">
    <property type="component" value="Unplaced"/>
</dbReference>
<dbReference type="OrthoDB" id="7552636at2759"/>
<dbReference type="PANTHER" id="PTHR47331:SF5">
    <property type="entry name" value="RIBONUCLEASE H"/>
    <property type="match status" value="1"/>
</dbReference>